<dbReference type="InterPro" id="IPR011322">
    <property type="entry name" value="N-reg_PII-like_a/b"/>
</dbReference>
<evidence type="ECO:0000313" key="3">
    <source>
        <dbReference type="Proteomes" id="UP001430290"/>
    </source>
</evidence>
<comment type="caution">
    <text evidence="2">The sequence shown here is derived from an EMBL/GenBank/DDBJ whole genome shotgun (WGS) entry which is preliminary data.</text>
</comment>
<reference evidence="2" key="1">
    <citation type="submission" date="2021-09" db="EMBL/GenBank/DDBJ databases">
        <authorList>
            <person name="Wu T."/>
            <person name="Guo S.Z."/>
        </authorList>
    </citation>
    <scope>NUCLEOTIDE SEQUENCE</scope>
    <source>
        <strain evidence="2">RSS-23</strain>
    </source>
</reference>
<keyword evidence="3" id="KW-1185">Reference proteome</keyword>
<dbReference type="Proteomes" id="UP001430290">
    <property type="component" value="Unassembled WGS sequence"/>
</dbReference>
<dbReference type="InterPro" id="IPR018551">
    <property type="entry name" value="DUF2007"/>
</dbReference>
<accession>A0ABS7TDF1</accession>
<gene>
    <name evidence="2" type="ORF">K7B09_05995</name>
</gene>
<name>A0ABS7TDF1_9GAMM</name>
<evidence type="ECO:0000259" key="1">
    <source>
        <dbReference type="Pfam" id="PF09413"/>
    </source>
</evidence>
<dbReference type="SUPFAM" id="SSF54913">
    <property type="entry name" value="GlnB-like"/>
    <property type="match status" value="1"/>
</dbReference>
<protein>
    <submittedName>
        <fullName evidence="2">DUF2007 domain-containing protein</fullName>
    </submittedName>
</protein>
<evidence type="ECO:0000313" key="2">
    <source>
        <dbReference type="EMBL" id="MBZ4185879.1"/>
    </source>
</evidence>
<feature type="domain" description="DUF2007" evidence="1">
    <location>
        <begin position="1"/>
        <end position="65"/>
    </location>
</feature>
<organism evidence="2 3">
    <name type="scientific">Thermomonas beijingensis</name>
    <dbReference type="NCBI Taxonomy" id="2872701"/>
    <lineage>
        <taxon>Bacteria</taxon>
        <taxon>Pseudomonadati</taxon>
        <taxon>Pseudomonadota</taxon>
        <taxon>Gammaproteobacteria</taxon>
        <taxon>Lysobacterales</taxon>
        <taxon>Lysobacteraceae</taxon>
        <taxon>Thermomonas</taxon>
    </lineage>
</organism>
<proteinExistence type="predicted"/>
<dbReference type="EMBL" id="JAIQDJ010000002">
    <property type="protein sequence ID" value="MBZ4185879.1"/>
    <property type="molecule type" value="Genomic_DNA"/>
</dbReference>
<dbReference type="RefSeq" id="WP_223627863.1">
    <property type="nucleotide sequence ID" value="NZ_JAIQDJ010000002.1"/>
</dbReference>
<sequence length="87" mass="9001">MRTVYDAENVIDAHLIKQALEAEGIPAFVRGEALIGGMGELGVFGLVAVMVPEAAWPQARSVVEALHLGEIAALPEDDAALPGALPA</sequence>
<dbReference type="Pfam" id="PF09413">
    <property type="entry name" value="DUF2007"/>
    <property type="match status" value="1"/>
</dbReference>
<dbReference type="Gene3D" id="3.30.70.790">
    <property type="entry name" value="UreE, C-terminal domain"/>
    <property type="match status" value="1"/>
</dbReference>